<evidence type="ECO:0000256" key="20">
    <source>
        <dbReference type="PIRSR" id="PIRSR602117-2"/>
    </source>
</evidence>
<dbReference type="CDD" id="cd00063">
    <property type="entry name" value="FN3"/>
    <property type="match status" value="4"/>
</dbReference>
<dbReference type="PROSITE" id="PS00348">
    <property type="entry name" value="P53"/>
    <property type="match status" value="1"/>
</dbReference>
<evidence type="ECO:0000256" key="8">
    <source>
        <dbReference type="ARBA" id="ARBA00022703"/>
    </source>
</evidence>
<dbReference type="InterPro" id="IPR013872">
    <property type="entry name" value="p53_transactivation_domain"/>
</dbReference>
<comment type="subcellular location">
    <subcellularLocation>
        <location evidence="2">Cytoplasm</location>
    </subcellularLocation>
    <subcellularLocation>
        <location evidence="1">Nucleus</location>
    </subcellularLocation>
</comment>
<evidence type="ECO:0000256" key="9">
    <source>
        <dbReference type="ARBA" id="ARBA00022723"/>
    </source>
</evidence>
<evidence type="ECO:0000256" key="18">
    <source>
        <dbReference type="ARBA" id="ARBA00045328"/>
    </source>
</evidence>
<evidence type="ECO:0000256" key="21">
    <source>
        <dbReference type="PIRSR" id="PIRSR602117-3"/>
    </source>
</evidence>
<evidence type="ECO:0000313" key="25">
    <source>
        <dbReference type="EMBL" id="KAF3837062.1"/>
    </source>
</evidence>
<dbReference type="SUPFAM" id="SSF56436">
    <property type="entry name" value="C-type lectin-like"/>
    <property type="match status" value="2"/>
</dbReference>
<dbReference type="GO" id="GO:0006915">
    <property type="term" value="P:apoptotic process"/>
    <property type="evidence" value="ECO:0007669"/>
    <property type="project" value="UniProtKB-KW"/>
</dbReference>
<dbReference type="PANTHER" id="PTHR11447:SF6">
    <property type="entry name" value="CELLULAR TUMOR ANTIGEN P53"/>
    <property type="match status" value="1"/>
</dbReference>
<keyword evidence="9 19" id="KW-0479">Metal-binding</keyword>
<evidence type="ECO:0000256" key="12">
    <source>
        <dbReference type="ARBA" id="ARBA00023125"/>
    </source>
</evidence>
<dbReference type="InterPro" id="IPR036674">
    <property type="entry name" value="p53_tetramer_sf"/>
</dbReference>
<dbReference type="Gene3D" id="2.60.40.10">
    <property type="entry name" value="Immunoglobulins"/>
    <property type="match status" value="4"/>
</dbReference>
<keyword evidence="11" id="KW-0805">Transcription regulation</keyword>
<evidence type="ECO:0000256" key="17">
    <source>
        <dbReference type="ARBA" id="ARBA00031653"/>
    </source>
</evidence>
<keyword evidence="6" id="KW-0963">Cytoplasm</keyword>
<evidence type="ECO:0000256" key="4">
    <source>
        <dbReference type="ARBA" id="ARBA00011393"/>
    </source>
</evidence>
<dbReference type="PANTHER" id="PTHR11447">
    <property type="entry name" value="CELLULAR TUMOR ANTIGEN P53"/>
    <property type="match status" value="1"/>
</dbReference>
<accession>A0A7J5XIY6</accession>
<dbReference type="GO" id="GO:0046872">
    <property type="term" value="F:metal ion binding"/>
    <property type="evidence" value="ECO:0007669"/>
    <property type="project" value="UniProtKB-KW"/>
</dbReference>
<feature type="site" description="Interaction with DNA" evidence="20">
    <location>
        <position position="128"/>
    </location>
</feature>
<dbReference type="InterPro" id="IPR008967">
    <property type="entry name" value="p53-like_TF_DNA-bd_sf"/>
</dbReference>
<dbReference type="CDD" id="cd08367">
    <property type="entry name" value="P53"/>
    <property type="match status" value="1"/>
</dbReference>
<dbReference type="InterPro" id="IPR010991">
    <property type="entry name" value="p53_tetrameristn"/>
</dbReference>
<dbReference type="SUPFAM" id="SSF49265">
    <property type="entry name" value="Fibronectin type III"/>
    <property type="match status" value="2"/>
</dbReference>
<dbReference type="InterPro" id="IPR003961">
    <property type="entry name" value="FN3_dom"/>
</dbReference>
<keyword evidence="16" id="KW-0131">Cell cycle</keyword>
<dbReference type="Pfam" id="PF00041">
    <property type="entry name" value="fn3"/>
    <property type="match status" value="3"/>
</dbReference>
<evidence type="ECO:0000256" key="14">
    <source>
        <dbReference type="ARBA" id="ARBA00023163"/>
    </source>
</evidence>
<proteinExistence type="inferred from homology"/>
<comment type="cofactor">
    <cofactor evidence="19">
        <name>Zn(2+)</name>
        <dbReference type="ChEBI" id="CHEBI:29105"/>
    </cofactor>
    <text evidence="19">Binds 1 zinc ion per subunit.</text>
</comment>
<dbReference type="InterPro" id="IPR001304">
    <property type="entry name" value="C-type_lectin-like"/>
</dbReference>
<keyword evidence="14" id="KW-0804">Transcription</keyword>
<dbReference type="PRINTS" id="PR00386">
    <property type="entry name" value="P53SUPPRESSR"/>
</dbReference>
<keyword evidence="8" id="KW-0053">Apoptosis</keyword>
<feature type="region of interest" description="Disordered" evidence="22">
    <location>
        <begin position="287"/>
        <end position="332"/>
    </location>
</feature>
<comment type="function">
    <text evidence="18">Multifunctional transcription factor that induces cell cycle arrest, DNA repair or apoptosis upon binding to its target DNA sequence. Acts as a tumor suppressor in many tumor types; induces growth arrest or apoptosis depending on the physiological circumstances and cell type. Negatively regulates cell division by controlling expression of a set of genes required for this process. One of the activated genes is an inhibitor of cyclin-dependent kinases. Apoptosis induction seems to be mediated either by stimulation of BAX and FAS antigen expression, or by repression of Bcl-2 expression.</text>
</comment>
<evidence type="ECO:0000256" key="10">
    <source>
        <dbReference type="ARBA" id="ARBA00022833"/>
    </source>
</evidence>
<sequence length="1345" mass="149691">MHLCSSLFEIMMMEEQSLDDLTLSQALQLSQDSFSELWNSVSAPPISTIPKVVNVPDDTWRTDGHMDMLLLNDHSLTEVFDEAIFELPPPDMSTMDGVNPTSSTVPVTSDYPGEYGFQLQFQKTGTAKSVTSTYSEQLNKLYCQLAKTTPVEVLLGKEIPLGAIIRATAVYKKTEHVAEVVRRCPHHQNEDAADHRSHLIRVEGSQRAQYFEDPNTKRQSVTVPYELPQLGSEITTILLSFMCNSSCMGGMNRRPILTILTLETAEGIVLGRRCFEVRICACPGRDRKTEEENSTKMQNGTKQTKKRKSTPAPAPDTSSVKRSRPTSSAEEEDKDVFVLHVRGRERYEMLKKINDGLELLDKDRKAKTRVTVKQEFAVPSSGKRLLHRGEKTLVFAWSAAEREYFLHPSNRTWEEARNHCQACFKDLVTLTPENVVAVSKLLTSDCWVGLRKNSTSDFNSYSTSNSTSNSTHNNNTIWIPECRGSAGPTNWYPGWPVFRSTLPNRYYFVCPETAAPETVTPETVAPGTGTPDSVTQEPEPRNRNPRNGNSRLDHTSNGKPSYRKLDWSWSGNHICNHNSRINPSSLQNNAVARRSALHRFFGEVNVTQKTSNSSILTWRSGPGNITHYRVEVTEGDNMLKRNFTTEDLTFGLNSLTPGTRYSVTVQVFAVKCTRDLNPQKDTFYTKPGRVSDLRVSHNTHHSLQLNWERPVGNVSFFRVVATIDNDPKFRQDVNIMEVNVTKLPIGSKITLSVTALVDGNIEGDSVTIDDYTAPGPIEHLKLNTTDVSLYASWKTEGNSSSFVVKLLLEGTVDEKQTNVSEITFTGLKTAAEYKVIVYAFNGHLNGQPSTKSVFTKPSPPTNARVFNHDKSSITFEWDPPAKVGRVTYAVGINSSFWGHTVSERIENKTTHTFTGLKSGTKYNFQVQTVADEELSAAATVSHCTDADKREISLSMMCSSAEPLLCDENTTREITWTRAPEVDQTAKTSGHELMERLQQCQRERQEVILMLHTVTQVGQQDDRSWIESSEFCLQLNSSLAVIRDPAEMEFIQGVMSRFPLFPFLWVGLTDAQQEGLCGGDGGDVQQYMPVTVEWDAEDRDCADLRGGGSLFASSCEAYGPWALVAPAAEALPPQHAGPAVEPLGAERQLGLRETLLDLVLRHVQPGVGPGDELQQRKQVPQTLLLQAELTQHSAQLLARTHHNSADTNAHLFDSLCPHLPEVQDEAVPFVEAAPGQLHLPGSDVAFPLDLVQPLHRARALSPPEARVHTARLHRADPSGEQSHELGGLVALHVSVLDGVSAQEVVQLSGQHGARHLLIPRRLLTCGRKENKYEAQKTLRTKERILE</sequence>
<evidence type="ECO:0000256" key="2">
    <source>
        <dbReference type="ARBA" id="ARBA00004496"/>
    </source>
</evidence>
<dbReference type="InterPro" id="IPR002117">
    <property type="entry name" value="p53_tumour_suppressor"/>
</dbReference>
<dbReference type="Gene3D" id="3.10.100.10">
    <property type="entry name" value="Mannose-Binding Protein A, subunit A"/>
    <property type="match status" value="2"/>
</dbReference>
<dbReference type="SUPFAM" id="SSF47719">
    <property type="entry name" value="p53 tetramerization domain"/>
    <property type="match status" value="1"/>
</dbReference>
<keyword evidence="10 19" id="KW-0862">Zinc</keyword>
<evidence type="ECO:0000256" key="1">
    <source>
        <dbReference type="ARBA" id="ARBA00004123"/>
    </source>
</evidence>
<keyword evidence="7" id="KW-0597">Phosphoprotein</keyword>
<feature type="binding site" evidence="19">
    <location>
        <position position="247"/>
    </location>
    <ligand>
        <name>Zn(2+)</name>
        <dbReference type="ChEBI" id="CHEBI:29105"/>
    </ligand>
</feature>
<feature type="domain" description="C-type lectin" evidence="23">
    <location>
        <begin position="1019"/>
        <end position="1115"/>
    </location>
</feature>
<feature type="cross-link" description="Glycyl lysine isopeptide (Lys-Gly) (interchain with G-Cter in ubiquitin)" evidence="21">
    <location>
        <position position="296"/>
    </location>
</feature>
<keyword evidence="26" id="KW-1185">Reference proteome</keyword>
<evidence type="ECO:0000256" key="7">
    <source>
        <dbReference type="ARBA" id="ARBA00022553"/>
    </source>
</evidence>
<dbReference type="InterPro" id="IPR057064">
    <property type="entry name" value="P53_central_site"/>
</dbReference>
<keyword evidence="12" id="KW-0238">DNA-binding</keyword>
<evidence type="ECO:0000256" key="3">
    <source>
        <dbReference type="ARBA" id="ARBA00006167"/>
    </source>
</evidence>
<dbReference type="InterPro" id="IPR036116">
    <property type="entry name" value="FN3_sf"/>
</dbReference>
<evidence type="ECO:0000256" key="22">
    <source>
        <dbReference type="SAM" id="MobiDB-lite"/>
    </source>
</evidence>
<dbReference type="GO" id="GO:0005737">
    <property type="term" value="C:cytoplasm"/>
    <property type="evidence" value="ECO:0007669"/>
    <property type="project" value="UniProtKB-SubCell"/>
</dbReference>
<feature type="binding site" evidence="19">
    <location>
        <position position="243"/>
    </location>
    <ligand>
        <name>Zn(2+)</name>
        <dbReference type="ChEBI" id="CHEBI:29105"/>
    </ligand>
</feature>
<dbReference type="GO" id="GO:0051262">
    <property type="term" value="P:protein tetramerization"/>
    <property type="evidence" value="ECO:0007669"/>
    <property type="project" value="InterPro"/>
</dbReference>
<dbReference type="PROSITE" id="PS50041">
    <property type="entry name" value="C_TYPE_LECTIN_2"/>
    <property type="match status" value="1"/>
</dbReference>
<dbReference type="Pfam" id="PF07710">
    <property type="entry name" value="P53_tetramer"/>
    <property type="match status" value="1"/>
</dbReference>
<keyword evidence="15" id="KW-0539">Nucleus</keyword>
<evidence type="ECO:0000259" key="23">
    <source>
        <dbReference type="PROSITE" id="PS50041"/>
    </source>
</evidence>
<reference evidence="25 26" key="1">
    <citation type="submission" date="2020-03" db="EMBL/GenBank/DDBJ databases">
        <title>Dissostichus mawsoni Genome sequencing and assembly.</title>
        <authorList>
            <person name="Park H."/>
        </authorList>
    </citation>
    <scope>NUCLEOTIDE SEQUENCE [LARGE SCALE GENOMIC DNA]</scope>
    <source>
        <strain evidence="25">DM0001</strain>
        <tissue evidence="25">Muscle</tissue>
    </source>
</reference>
<feature type="domain" description="Fibronectin type-III" evidence="24">
    <location>
        <begin position="600"/>
        <end position="688"/>
    </location>
</feature>
<dbReference type="Gene3D" id="2.60.40.720">
    <property type="match status" value="1"/>
</dbReference>
<feature type="binding site" evidence="19">
    <location>
        <position position="187"/>
    </location>
    <ligand>
        <name>Zn(2+)</name>
        <dbReference type="ChEBI" id="CHEBI:29105"/>
    </ligand>
</feature>
<feature type="binding site" evidence="19">
    <location>
        <position position="184"/>
    </location>
    <ligand>
        <name>Zn(2+)</name>
        <dbReference type="ChEBI" id="CHEBI:29105"/>
    </ligand>
</feature>
<dbReference type="SUPFAM" id="SSF49417">
    <property type="entry name" value="p53-like transcription factors"/>
    <property type="match status" value="1"/>
</dbReference>
<dbReference type="Pfam" id="PF00870">
    <property type="entry name" value="P53"/>
    <property type="match status" value="1"/>
</dbReference>
<feature type="region of interest" description="Disordered" evidence="22">
    <location>
        <begin position="518"/>
        <end position="559"/>
    </location>
</feature>
<evidence type="ECO:0000256" key="5">
    <source>
        <dbReference type="ARBA" id="ARBA00017135"/>
    </source>
</evidence>
<dbReference type="GO" id="GO:0000978">
    <property type="term" value="F:RNA polymerase II cis-regulatory region sequence-specific DNA binding"/>
    <property type="evidence" value="ECO:0007669"/>
    <property type="project" value="TreeGrafter"/>
</dbReference>
<evidence type="ECO:0000256" key="6">
    <source>
        <dbReference type="ARBA" id="ARBA00022490"/>
    </source>
</evidence>
<comment type="caution">
    <text evidence="25">The sequence shown here is derived from an EMBL/GenBank/DDBJ whole genome shotgun (WGS) entry which is preliminary data.</text>
</comment>
<name>A0A7J5XIY6_DISMA</name>
<evidence type="ECO:0000313" key="26">
    <source>
        <dbReference type="Proteomes" id="UP000518266"/>
    </source>
</evidence>
<comment type="similarity">
    <text evidence="3">Belongs to the p53 family.</text>
</comment>
<organism evidence="25 26">
    <name type="scientific">Dissostichus mawsoni</name>
    <name type="common">Antarctic cod</name>
    <dbReference type="NCBI Taxonomy" id="36200"/>
    <lineage>
        <taxon>Eukaryota</taxon>
        <taxon>Metazoa</taxon>
        <taxon>Chordata</taxon>
        <taxon>Craniata</taxon>
        <taxon>Vertebrata</taxon>
        <taxon>Euteleostomi</taxon>
        <taxon>Actinopterygii</taxon>
        <taxon>Neopterygii</taxon>
        <taxon>Teleostei</taxon>
        <taxon>Neoteleostei</taxon>
        <taxon>Acanthomorphata</taxon>
        <taxon>Eupercaria</taxon>
        <taxon>Perciformes</taxon>
        <taxon>Notothenioidei</taxon>
        <taxon>Nototheniidae</taxon>
        <taxon>Dissostichus</taxon>
    </lineage>
</organism>
<dbReference type="Proteomes" id="UP000518266">
    <property type="component" value="Unassembled WGS sequence"/>
</dbReference>
<feature type="compositionally biased region" description="Low complexity" evidence="22">
    <location>
        <begin position="518"/>
        <end position="531"/>
    </location>
</feature>
<protein>
    <recommendedName>
        <fullName evidence="5">Cellular tumor antigen p53</fullName>
    </recommendedName>
    <alternativeName>
        <fullName evidence="17">Tumor suppressor p53</fullName>
    </alternativeName>
</protein>
<feature type="domain" description="Fibronectin type-III" evidence="24">
    <location>
        <begin position="859"/>
        <end position="948"/>
    </location>
</feature>
<dbReference type="SMART" id="SM00060">
    <property type="entry name" value="FN3"/>
    <property type="match status" value="4"/>
</dbReference>
<feature type="compositionally biased region" description="Polar residues" evidence="22">
    <location>
        <begin position="316"/>
        <end position="328"/>
    </location>
</feature>
<evidence type="ECO:0000256" key="16">
    <source>
        <dbReference type="ARBA" id="ARBA00023306"/>
    </source>
</evidence>
<gene>
    <name evidence="25" type="ORF">F7725_004526</name>
</gene>
<dbReference type="InterPro" id="IPR013783">
    <property type="entry name" value="Ig-like_fold"/>
</dbReference>
<evidence type="ECO:0000256" key="11">
    <source>
        <dbReference type="ARBA" id="ARBA00023015"/>
    </source>
</evidence>
<dbReference type="Pfam" id="PF08563">
    <property type="entry name" value="P53_TAD"/>
    <property type="match status" value="1"/>
</dbReference>
<evidence type="ECO:0000256" key="19">
    <source>
        <dbReference type="PIRSR" id="PIRSR602117-1"/>
    </source>
</evidence>
<evidence type="ECO:0000256" key="15">
    <source>
        <dbReference type="ARBA" id="ARBA00023242"/>
    </source>
</evidence>
<keyword evidence="13" id="KW-0010">Activator</keyword>
<dbReference type="OrthoDB" id="5915660at2759"/>
<dbReference type="InterPro" id="IPR016186">
    <property type="entry name" value="C-type_lectin-like/link_sf"/>
</dbReference>
<dbReference type="PROSITE" id="PS50853">
    <property type="entry name" value="FN3"/>
    <property type="match status" value="2"/>
</dbReference>
<dbReference type="GO" id="GO:0000981">
    <property type="term" value="F:DNA-binding transcription factor activity, RNA polymerase II-specific"/>
    <property type="evidence" value="ECO:0007669"/>
    <property type="project" value="TreeGrafter"/>
</dbReference>
<dbReference type="Gene3D" id="4.10.170.10">
    <property type="entry name" value="p53-like tetramerisation domain"/>
    <property type="match status" value="1"/>
</dbReference>
<evidence type="ECO:0000256" key="13">
    <source>
        <dbReference type="ARBA" id="ARBA00023159"/>
    </source>
</evidence>
<dbReference type="EMBL" id="JAAKFY010000023">
    <property type="protein sequence ID" value="KAF3837062.1"/>
    <property type="molecule type" value="Genomic_DNA"/>
</dbReference>
<dbReference type="CDD" id="cd00037">
    <property type="entry name" value="CLECT"/>
    <property type="match status" value="2"/>
</dbReference>
<dbReference type="InterPro" id="IPR012346">
    <property type="entry name" value="p53/RUNT-type_TF_DNA-bd_sf"/>
</dbReference>
<evidence type="ECO:0000259" key="24">
    <source>
        <dbReference type="PROSITE" id="PS50853"/>
    </source>
</evidence>
<dbReference type="InterPro" id="IPR016187">
    <property type="entry name" value="CTDL_fold"/>
</dbReference>
<dbReference type="InterPro" id="IPR011615">
    <property type="entry name" value="p53_DNA-bd"/>
</dbReference>
<comment type="subunit">
    <text evidence="4">Binds DNA as a homotetramer.</text>
</comment>
<dbReference type="GO" id="GO:0005634">
    <property type="term" value="C:nucleus"/>
    <property type="evidence" value="ECO:0007669"/>
    <property type="project" value="UniProtKB-SubCell"/>
</dbReference>
<dbReference type="Pfam" id="PF00059">
    <property type="entry name" value="Lectin_C"/>
    <property type="match status" value="1"/>
</dbReference>